<comment type="caution">
    <text evidence="1">The sequence shown here is derived from an EMBL/GenBank/DDBJ whole genome shotgun (WGS) entry which is preliminary data.</text>
</comment>
<dbReference type="AlphaFoldDB" id="A0A4U6XMJ9"/>
<proteinExistence type="predicted"/>
<protein>
    <submittedName>
        <fullName evidence="1">Uncharacterized protein</fullName>
    </submittedName>
</protein>
<dbReference type="Proteomes" id="UP000310108">
    <property type="component" value="Unassembled WGS sequence"/>
</dbReference>
<evidence type="ECO:0000313" key="1">
    <source>
        <dbReference type="EMBL" id="TKW56915.1"/>
    </source>
</evidence>
<dbReference type="EMBL" id="PJEX01000055">
    <property type="protein sequence ID" value="TKW56915.1"/>
    <property type="molecule type" value="Genomic_DNA"/>
</dbReference>
<name>A0A4U6XMJ9_9PEZI</name>
<evidence type="ECO:0000313" key="2">
    <source>
        <dbReference type="Proteomes" id="UP000310108"/>
    </source>
</evidence>
<accession>A0A4U6XMJ9</accession>
<sequence length="95" mass="10649">MQLNCTATAEVKTNCCPDIKSEVVKTGPAGALVMLGCAADNSNKNWYWNYNGLYTAYSTQFKKCYLNSMPFNDFKGEYEISRFLSVGSFESDLRS</sequence>
<organism evidence="1 2">
    <name type="scientific">Colletotrichum tanaceti</name>
    <dbReference type="NCBI Taxonomy" id="1306861"/>
    <lineage>
        <taxon>Eukaryota</taxon>
        <taxon>Fungi</taxon>
        <taxon>Dikarya</taxon>
        <taxon>Ascomycota</taxon>
        <taxon>Pezizomycotina</taxon>
        <taxon>Sordariomycetes</taxon>
        <taxon>Hypocreomycetidae</taxon>
        <taxon>Glomerellales</taxon>
        <taxon>Glomerellaceae</taxon>
        <taxon>Colletotrichum</taxon>
        <taxon>Colletotrichum destructivum species complex</taxon>
    </lineage>
</organism>
<keyword evidence="2" id="KW-1185">Reference proteome</keyword>
<gene>
    <name evidence="1" type="ORF">CTA1_5479</name>
</gene>
<reference evidence="1 2" key="1">
    <citation type="journal article" date="2019" name="PLoS ONE">
        <title>Comparative genome analysis indicates high evolutionary potential of pathogenicity genes in Colletotrichum tanaceti.</title>
        <authorList>
            <person name="Lelwala R.V."/>
            <person name="Korhonen P.K."/>
            <person name="Young N.D."/>
            <person name="Scott J.B."/>
            <person name="Ades P.A."/>
            <person name="Gasser R.B."/>
            <person name="Taylor P.W.J."/>
        </authorList>
    </citation>
    <scope>NUCLEOTIDE SEQUENCE [LARGE SCALE GENOMIC DNA]</scope>
    <source>
        <strain evidence="1">BRIP57314</strain>
    </source>
</reference>